<proteinExistence type="predicted"/>
<dbReference type="AlphaFoldDB" id="A0A1D7QXG8"/>
<dbReference type="KEGG" id="bbev:BBEV_2366"/>
<dbReference type="EMBL" id="CP012502">
    <property type="protein sequence ID" value="AOM83707.1"/>
    <property type="molecule type" value="Genomic_DNA"/>
</dbReference>
<name>A0A1D7QXG8_9BACI</name>
<accession>A0A1D7QXG8</accession>
<keyword evidence="2" id="KW-1185">Reference proteome</keyword>
<dbReference type="RefSeq" id="WP_198154997.1">
    <property type="nucleotide sequence ID" value="NZ_CP012502.1"/>
</dbReference>
<evidence type="ECO:0000313" key="1">
    <source>
        <dbReference type="EMBL" id="AOM83707.1"/>
    </source>
</evidence>
<organism evidence="1 2">
    <name type="scientific">Salisediminibacterium beveridgei</name>
    <dbReference type="NCBI Taxonomy" id="632773"/>
    <lineage>
        <taxon>Bacteria</taxon>
        <taxon>Bacillati</taxon>
        <taxon>Bacillota</taxon>
        <taxon>Bacilli</taxon>
        <taxon>Bacillales</taxon>
        <taxon>Bacillaceae</taxon>
        <taxon>Salisediminibacterium</taxon>
    </lineage>
</organism>
<protein>
    <submittedName>
        <fullName evidence="1">Uncharacterized protein</fullName>
    </submittedName>
</protein>
<reference evidence="1 2" key="1">
    <citation type="submission" date="2015-08" db="EMBL/GenBank/DDBJ databases">
        <title>The complete genome sequence of Bacillus beveridgei MLTeJB.</title>
        <authorList>
            <person name="Hanson T.E."/>
            <person name="Mesa C."/>
            <person name="Basesman S.M."/>
            <person name="Oremland R.S."/>
        </authorList>
    </citation>
    <scope>NUCLEOTIDE SEQUENCE [LARGE SCALE GENOMIC DNA]</scope>
    <source>
        <strain evidence="1 2">MLTeJB</strain>
    </source>
</reference>
<dbReference type="Proteomes" id="UP000094463">
    <property type="component" value="Chromosome"/>
</dbReference>
<gene>
    <name evidence="1" type="ORF">BBEV_2366</name>
</gene>
<sequence length="55" mass="6365">MNVSKKDVLRMVEHMSETELRIVYTFMEEFRIAEAERSASIQHDPGDGSAHQRSN</sequence>
<evidence type="ECO:0000313" key="2">
    <source>
        <dbReference type="Proteomes" id="UP000094463"/>
    </source>
</evidence>